<dbReference type="Pfam" id="PF00753">
    <property type="entry name" value="Lactamase_B"/>
    <property type="match status" value="1"/>
</dbReference>
<dbReference type="SUPFAM" id="SSF56281">
    <property type="entry name" value="Metallo-hydrolase/oxidoreductase"/>
    <property type="match status" value="1"/>
</dbReference>
<dbReference type="GO" id="GO:0004519">
    <property type="term" value="F:endonuclease activity"/>
    <property type="evidence" value="ECO:0007669"/>
    <property type="project" value="UniProtKB-KW"/>
</dbReference>
<evidence type="ECO:0000313" key="4">
    <source>
        <dbReference type="EMBL" id="GAP31006.1"/>
    </source>
</evidence>
<proteinExistence type="predicted"/>
<keyword evidence="1" id="KW-0540">Nuclease</keyword>
<comment type="caution">
    <text evidence="4">The sequence shown here is derived from an EMBL/GenBank/DDBJ whole genome shotgun (WGS) entry which is preliminary data.</text>
</comment>
<sequence length="261" mass="28498">MHGHDPGHEREQPEGPDEPGASRLLFDHDGHPTRPDRIPPVGIVAGRARFATARIGGAGGSLTAVSQRELVILGTASQVPTKQRNHNGYLLRWDREGLLFDPGEGTQRQMSFAGVAASGITRICITHFHGDHCFGLPGVLGRISLDGALHPVDVYFPASGEVFYERLIDSSAHNRQVELEPHPIGENGELPPPGADFTLRAARLSHPVETFGYRLDEPDSRRFVPERLRELGLSGPVVGELQRRGEVRVGDRTVTLDEVSE</sequence>
<accession>A0ABC9Z0I2</accession>
<keyword evidence="5" id="KW-1185">Reference proteome</keyword>
<reference evidence="4 5" key="2">
    <citation type="journal article" date="2016" name="Genome Announc.">
        <title>Draft Genome Sequence of Erythromycin- and Oxytetracycline-Sensitive Nocardia seriolae Strain U-1 (NBRC 110359).</title>
        <authorList>
            <person name="Imajoh M."/>
            <person name="Sukeda M."/>
            <person name="Shimizu M."/>
            <person name="Yamane J."/>
            <person name="Ohnishi K."/>
            <person name="Oshima S."/>
        </authorList>
    </citation>
    <scope>NUCLEOTIDE SEQUENCE [LARGE SCALE GENOMIC DNA]</scope>
    <source>
        <strain evidence="4 5">U-1</strain>
    </source>
</reference>
<evidence type="ECO:0000256" key="2">
    <source>
        <dbReference type="SAM" id="MobiDB-lite"/>
    </source>
</evidence>
<evidence type="ECO:0000313" key="5">
    <source>
        <dbReference type="Proteomes" id="UP000037179"/>
    </source>
</evidence>
<keyword evidence="1" id="KW-0378">Hydrolase</keyword>
<organism evidence="4 5">
    <name type="scientific">Nocardia seriolae</name>
    <dbReference type="NCBI Taxonomy" id="37332"/>
    <lineage>
        <taxon>Bacteria</taxon>
        <taxon>Bacillati</taxon>
        <taxon>Actinomycetota</taxon>
        <taxon>Actinomycetes</taxon>
        <taxon>Mycobacteriales</taxon>
        <taxon>Nocardiaceae</taxon>
        <taxon>Nocardia</taxon>
    </lineage>
</organism>
<evidence type="ECO:0000256" key="1">
    <source>
        <dbReference type="ARBA" id="ARBA00022759"/>
    </source>
</evidence>
<feature type="region of interest" description="Disordered" evidence="2">
    <location>
        <begin position="1"/>
        <end position="40"/>
    </location>
</feature>
<dbReference type="PANTHER" id="PTHR46018">
    <property type="entry name" value="ZINC PHOSPHODIESTERASE ELAC PROTEIN 1"/>
    <property type="match status" value="1"/>
</dbReference>
<gene>
    <name evidence="4" type="ORF">NSK11_contig00100-0035</name>
</gene>
<dbReference type="EMBL" id="BBYQ01000100">
    <property type="protein sequence ID" value="GAP31006.1"/>
    <property type="molecule type" value="Genomic_DNA"/>
</dbReference>
<keyword evidence="1" id="KW-0255">Endonuclease</keyword>
<dbReference type="InterPro" id="IPR001279">
    <property type="entry name" value="Metallo-B-lactamas"/>
</dbReference>
<evidence type="ECO:0000259" key="3">
    <source>
        <dbReference type="Pfam" id="PF00753"/>
    </source>
</evidence>
<dbReference type="InterPro" id="IPR036866">
    <property type="entry name" value="RibonucZ/Hydroxyglut_hydro"/>
</dbReference>
<feature type="domain" description="Metallo-beta-lactamase" evidence="3">
    <location>
        <begin position="84"/>
        <end position="171"/>
    </location>
</feature>
<protein>
    <submittedName>
        <fullName evidence="4">Ribonuclease Z</fullName>
    </submittedName>
</protein>
<dbReference type="GO" id="GO:0016787">
    <property type="term" value="F:hydrolase activity"/>
    <property type="evidence" value="ECO:0007669"/>
    <property type="project" value="UniProtKB-KW"/>
</dbReference>
<feature type="compositionally biased region" description="Basic and acidic residues" evidence="2">
    <location>
        <begin position="1"/>
        <end position="13"/>
    </location>
</feature>
<reference evidence="5" key="1">
    <citation type="submission" date="2015-07" db="EMBL/GenBank/DDBJ databases">
        <title>Nocardia seriolae U-1 whole genome shotgun sequence.</title>
        <authorList>
            <person name="Imajoh M."/>
            <person name="Fukumoto Y."/>
            <person name="Sukeda M."/>
            <person name="Yamane J."/>
            <person name="Yamasaki K."/>
            <person name="Shimizu M."/>
            <person name="Ohnishi K."/>
            <person name="Oshima S."/>
        </authorList>
    </citation>
    <scope>NUCLEOTIDE SEQUENCE [LARGE SCALE GENOMIC DNA]</scope>
    <source>
        <strain evidence="5">U-1</strain>
    </source>
</reference>
<dbReference type="Gene3D" id="3.60.15.10">
    <property type="entry name" value="Ribonuclease Z/Hydroxyacylglutathione hydrolase-like"/>
    <property type="match status" value="1"/>
</dbReference>
<dbReference type="AlphaFoldDB" id="A0ABC9Z0I2"/>
<name>A0ABC9Z0I2_9NOCA</name>
<feature type="compositionally biased region" description="Basic and acidic residues" evidence="2">
    <location>
        <begin position="25"/>
        <end position="37"/>
    </location>
</feature>
<dbReference type="Proteomes" id="UP000037179">
    <property type="component" value="Unassembled WGS sequence"/>
</dbReference>
<dbReference type="PANTHER" id="PTHR46018:SF2">
    <property type="entry name" value="ZINC PHOSPHODIESTERASE ELAC PROTEIN 1"/>
    <property type="match status" value="1"/>
</dbReference>